<accession>A0A814W7D5</accession>
<keyword evidence="4" id="KW-0808">Transferase</keyword>
<evidence type="ECO:0000256" key="7">
    <source>
        <dbReference type="ARBA" id="ARBA00022989"/>
    </source>
</evidence>
<evidence type="ECO:0000256" key="10">
    <source>
        <dbReference type="RuleBase" id="RU363063"/>
    </source>
</evidence>
<dbReference type="Proteomes" id="UP000677228">
    <property type="component" value="Unassembled WGS sequence"/>
</dbReference>
<keyword evidence="15" id="KW-1185">Reference proteome</keyword>
<keyword evidence="8 10" id="KW-0333">Golgi apparatus</keyword>
<evidence type="ECO:0000256" key="8">
    <source>
        <dbReference type="ARBA" id="ARBA00023034"/>
    </source>
</evidence>
<dbReference type="GO" id="GO:0016758">
    <property type="term" value="F:hexosyltransferase activity"/>
    <property type="evidence" value="ECO:0007669"/>
    <property type="project" value="InterPro"/>
</dbReference>
<dbReference type="GO" id="GO:0000139">
    <property type="term" value="C:Golgi membrane"/>
    <property type="evidence" value="ECO:0007669"/>
    <property type="project" value="UniProtKB-SubCell"/>
</dbReference>
<evidence type="ECO:0000313" key="13">
    <source>
        <dbReference type="EMBL" id="CAF3698059.1"/>
    </source>
</evidence>
<dbReference type="EMBL" id="CAJNOK010003945">
    <property type="protein sequence ID" value="CAF0920582.1"/>
    <property type="molecule type" value="Genomic_DNA"/>
</dbReference>
<comment type="similarity">
    <text evidence="2 10">Belongs to the glycosyltransferase 31 family.</text>
</comment>
<organism evidence="12 15">
    <name type="scientific">Didymodactylos carnosus</name>
    <dbReference type="NCBI Taxonomy" id="1234261"/>
    <lineage>
        <taxon>Eukaryota</taxon>
        <taxon>Metazoa</taxon>
        <taxon>Spiralia</taxon>
        <taxon>Gnathifera</taxon>
        <taxon>Rotifera</taxon>
        <taxon>Eurotatoria</taxon>
        <taxon>Bdelloidea</taxon>
        <taxon>Philodinida</taxon>
        <taxon>Philodinidae</taxon>
        <taxon>Didymodactylos</taxon>
    </lineage>
</organism>
<dbReference type="Pfam" id="PF01762">
    <property type="entry name" value="Galactosyl_T"/>
    <property type="match status" value="1"/>
</dbReference>
<name>A0A814W7D5_9BILA</name>
<proteinExistence type="inferred from homology"/>
<dbReference type="InterPro" id="IPR002659">
    <property type="entry name" value="Glyco_trans_31"/>
</dbReference>
<comment type="caution">
    <text evidence="12">The sequence shown here is derived from an EMBL/GenBank/DDBJ whole genome shotgun (WGS) entry which is preliminary data.</text>
</comment>
<dbReference type="AlphaFoldDB" id="A0A814W7D5"/>
<evidence type="ECO:0000256" key="6">
    <source>
        <dbReference type="ARBA" id="ARBA00022968"/>
    </source>
</evidence>
<evidence type="ECO:0000313" key="15">
    <source>
        <dbReference type="Proteomes" id="UP000663829"/>
    </source>
</evidence>
<dbReference type="EMBL" id="CAJOBA010003947">
    <property type="protein sequence ID" value="CAF3698059.1"/>
    <property type="molecule type" value="Genomic_DNA"/>
</dbReference>
<protein>
    <recommendedName>
        <fullName evidence="10">Hexosyltransferase</fullName>
        <ecNumber evidence="10">2.4.1.-</ecNumber>
    </recommendedName>
</protein>
<comment type="subcellular location">
    <subcellularLocation>
        <location evidence="1 10">Golgi apparatus membrane</location>
        <topology evidence="1 10">Single-pass type II membrane protein</topology>
    </subcellularLocation>
</comment>
<keyword evidence="5" id="KW-0812">Transmembrane</keyword>
<dbReference type="Proteomes" id="UP000682733">
    <property type="component" value="Unassembled WGS sequence"/>
</dbReference>
<dbReference type="Proteomes" id="UP000681722">
    <property type="component" value="Unassembled WGS sequence"/>
</dbReference>
<keyword evidence="3 10" id="KW-0328">Glycosyltransferase</keyword>
<reference evidence="12" key="1">
    <citation type="submission" date="2021-02" db="EMBL/GenBank/DDBJ databases">
        <authorList>
            <person name="Nowell W R."/>
        </authorList>
    </citation>
    <scope>NUCLEOTIDE SEQUENCE</scope>
</reference>
<dbReference type="EMBL" id="CAJOBC010008554">
    <property type="protein sequence ID" value="CAF3964724.1"/>
    <property type="molecule type" value="Genomic_DNA"/>
</dbReference>
<keyword evidence="6" id="KW-0735">Signal-anchor</keyword>
<evidence type="ECO:0000313" key="11">
    <source>
        <dbReference type="EMBL" id="CAF0920582.1"/>
    </source>
</evidence>
<evidence type="ECO:0000256" key="5">
    <source>
        <dbReference type="ARBA" id="ARBA00022692"/>
    </source>
</evidence>
<dbReference type="EC" id="2.4.1.-" evidence="10"/>
<dbReference type="PANTHER" id="PTHR11214">
    <property type="entry name" value="BETA-1,3-N-ACETYLGLUCOSAMINYLTRANSFERASE"/>
    <property type="match status" value="1"/>
</dbReference>
<keyword evidence="9" id="KW-0472">Membrane</keyword>
<evidence type="ECO:0000256" key="2">
    <source>
        <dbReference type="ARBA" id="ARBA00008661"/>
    </source>
</evidence>
<evidence type="ECO:0000313" key="12">
    <source>
        <dbReference type="EMBL" id="CAF1200239.1"/>
    </source>
</evidence>
<gene>
    <name evidence="12" type="ORF">GPM918_LOCUS23681</name>
    <name evidence="11" type="ORF">OVA965_LOCUS10598</name>
    <name evidence="14" type="ORF">SRO942_LOCUS23678</name>
    <name evidence="13" type="ORF">TMI583_LOCUS10594</name>
</gene>
<evidence type="ECO:0000256" key="1">
    <source>
        <dbReference type="ARBA" id="ARBA00004323"/>
    </source>
</evidence>
<keyword evidence="7" id="KW-1133">Transmembrane helix</keyword>
<evidence type="ECO:0000313" key="14">
    <source>
        <dbReference type="EMBL" id="CAF3964724.1"/>
    </source>
</evidence>
<dbReference type="OrthoDB" id="2139606at2759"/>
<dbReference type="Gene3D" id="3.90.550.50">
    <property type="match status" value="1"/>
</dbReference>
<evidence type="ECO:0000256" key="3">
    <source>
        <dbReference type="ARBA" id="ARBA00022676"/>
    </source>
</evidence>
<evidence type="ECO:0000256" key="9">
    <source>
        <dbReference type="ARBA" id="ARBA00023136"/>
    </source>
</evidence>
<dbReference type="Proteomes" id="UP000663829">
    <property type="component" value="Unassembled WGS sequence"/>
</dbReference>
<dbReference type="PANTHER" id="PTHR11214:SF3">
    <property type="entry name" value="BETA-1,3-GALACTOSYLTRANSFERASE 6"/>
    <property type="match status" value="1"/>
</dbReference>
<dbReference type="EMBL" id="CAJNOQ010008553">
    <property type="protein sequence ID" value="CAF1200239.1"/>
    <property type="molecule type" value="Genomic_DNA"/>
</dbReference>
<evidence type="ECO:0000256" key="4">
    <source>
        <dbReference type="ARBA" id="ARBA00022679"/>
    </source>
</evidence>
<sequence length="359" mass="41946">MKSFYRKFSRWNFYMNSLNLKNRRRLKRSFTFIIAFVIIVLYIDRKHSRTSSLNSDYPKGDDPPVQYKMDNTHKMSAIFNMEFINPSHLMFNSFGHHFVPVIILSKAANAEVRDAIRRTWGSERIYNNTLLKSFFFVGTDDFTLQRVKMEQLVFDDVIHVSIPDLYTFSAYKELAAMYWVKKYLPMAKYFIKTEDDTIINVPTLVTKVLPHINTREQTIYGWFGKNSIIKRSPEYQKFVDALVPPSDDLFFAVNLCYIVTAVAIDMMLETLGNIEFIEYPGDSFVTGMLRDAAKVNITSFDFNGHKYRFQVANGKCMQVFRQDPRLLSCTTSLHAGSLRSMPEYFDAWDVIINQTNFID</sequence>
<dbReference type="GO" id="GO:0006493">
    <property type="term" value="P:protein O-linked glycosylation"/>
    <property type="evidence" value="ECO:0007669"/>
    <property type="project" value="TreeGrafter"/>
</dbReference>